<comment type="similarity">
    <text evidence="2">Belongs to the class-V pyridoxal-phosphate-dependent aminotransferase family. NifS/IscS subfamily.</text>
</comment>
<evidence type="ECO:0000256" key="6">
    <source>
        <dbReference type="ARBA" id="ARBA00022898"/>
    </source>
</evidence>
<dbReference type="Gene3D" id="3.40.640.10">
    <property type="entry name" value="Type I PLP-dependent aspartate aminotransferase-like (Major domain)"/>
    <property type="match status" value="1"/>
</dbReference>
<gene>
    <name evidence="12" type="ORF">DMI76_02940</name>
</gene>
<evidence type="ECO:0000256" key="2">
    <source>
        <dbReference type="ARBA" id="ARBA00006490"/>
    </source>
</evidence>
<evidence type="ECO:0000256" key="5">
    <source>
        <dbReference type="ARBA" id="ARBA00022723"/>
    </source>
</evidence>
<keyword evidence="6" id="KW-0663">Pyridoxal phosphate</keyword>
<evidence type="ECO:0000313" key="12">
    <source>
        <dbReference type="EMBL" id="QHV62390.1"/>
    </source>
</evidence>
<dbReference type="EC" id="2.8.1.7" evidence="3"/>
<proteinExistence type="inferred from homology"/>
<dbReference type="GO" id="GO:0046872">
    <property type="term" value="F:metal ion binding"/>
    <property type="evidence" value="ECO:0007669"/>
    <property type="project" value="UniProtKB-KW"/>
</dbReference>
<dbReference type="SUPFAM" id="SSF53383">
    <property type="entry name" value="PLP-dependent transferases"/>
    <property type="match status" value="1"/>
</dbReference>
<reference evidence="12" key="1">
    <citation type="submission" date="2018-05" db="EMBL/GenBank/DDBJ databases">
        <title>Complete genome sequnece of Akkermansia muciniphila EB-AMDK-40.</title>
        <authorList>
            <person name="Nam Y.-D."/>
            <person name="Chung W.-H."/>
            <person name="Park Y.S."/>
            <person name="Kang J."/>
        </authorList>
    </citation>
    <scope>NUCLEOTIDE SEQUENCE</scope>
    <source>
        <strain evidence="12">EB-AMDK-40</strain>
    </source>
</reference>
<name>A0AAE6TA14_9BACT</name>
<accession>A0AAE6TA14</accession>
<dbReference type="PANTHER" id="PTHR11601">
    <property type="entry name" value="CYSTEINE DESULFURYLASE FAMILY MEMBER"/>
    <property type="match status" value="1"/>
</dbReference>
<dbReference type="Proteomes" id="UP000642553">
    <property type="component" value="Chromosome"/>
</dbReference>
<evidence type="ECO:0000256" key="8">
    <source>
        <dbReference type="ARBA" id="ARBA00023014"/>
    </source>
</evidence>
<dbReference type="GO" id="GO:0051536">
    <property type="term" value="F:iron-sulfur cluster binding"/>
    <property type="evidence" value="ECO:0007669"/>
    <property type="project" value="UniProtKB-KW"/>
</dbReference>
<comment type="cofactor">
    <cofactor evidence="1 10">
        <name>pyridoxal 5'-phosphate</name>
        <dbReference type="ChEBI" id="CHEBI:597326"/>
    </cofactor>
</comment>
<keyword evidence="7" id="KW-0408">Iron</keyword>
<feature type="domain" description="Aminotransferase class V" evidence="11">
    <location>
        <begin position="25"/>
        <end position="379"/>
    </location>
</feature>
<evidence type="ECO:0000256" key="10">
    <source>
        <dbReference type="RuleBase" id="RU004504"/>
    </source>
</evidence>
<dbReference type="InterPro" id="IPR015424">
    <property type="entry name" value="PyrdxlP-dep_Trfase"/>
</dbReference>
<comment type="catalytic activity">
    <reaction evidence="9">
        <text>(sulfur carrier)-H + L-cysteine = (sulfur carrier)-SH + L-alanine</text>
        <dbReference type="Rhea" id="RHEA:43892"/>
        <dbReference type="Rhea" id="RHEA-COMP:14737"/>
        <dbReference type="Rhea" id="RHEA-COMP:14739"/>
        <dbReference type="ChEBI" id="CHEBI:29917"/>
        <dbReference type="ChEBI" id="CHEBI:35235"/>
        <dbReference type="ChEBI" id="CHEBI:57972"/>
        <dbReference type="ChEBI" id="CHEBI:64428"/>
        <dbReference type="EC" id="2.8.1.7"/>
    </reaction>
</comment>
<dbReference type="InterPro" id="IPR020578">
    <property type="entry name" value="Aminotrans_V_PyrdxlP_BS"/>
</dbReference>
<evidence type="ECO:0000313" key="13">
    <source>
        <dbReference type="Proteomes" id="UP000642553"/>
    </source>
</evidence>
<dbReference type="InterPro" id="IPR000192">
    <property type="entry name" value="Aminotrans_V_dom"/>
</dbReference>
<organism evidence="12 13">
    <name type="scientific">Akkermansia massiliensis</name>
    <dbReference type="NCBI Taxonomy" id="2927224"/>
    <lineage>
        <taxon>Bacteria</taxon>
        <taxon>Pseudomonadati</taxon>
        <taxon>Verrucomicrobiota</taxon>
        <taxon>Verrucomicrobiia</taxon>
        <taxon>Verrucomicrobiales</taxon>
        <taxon>Akkermansiaceae</taxon>
        <taxon>Akkermansia</taxon>
    </lineage>
</organism>
<dbReference type="Pfam" id="PF00266">
    <property type="entry name" value="Aminotran_5"/>
    <property type="match status" value="1"/>
</dbReference>
<keyword evidence="8" id="KW-0411">Iron-sulfur</keyword>
<dbReference type="InterPro" id="IPR016454">
    <property type="entry name" value="Cysteine_dSase"/>
</dbReference>
<dbReference type="Gene3D" id="3.90.1150.10">
    <property type="entry name" value="Aspartate Aminotransferase, domain 1"/>
    <property type="match status" value="1"/>
</dbReference>
<dbReference type="PANTHER" id="PTHR11601:SF34">
    <property type="entry name" value="CYSTEINE DESULFURASE"/>
    <property type="match status" value="1"/>
</dbReference>
<dbReference type="InterPro" id="IPR015421">
    <property type="entry name" value="PyrdxlP-dep_Trfase_major"/>
</dbReference>
<keyword evidence="5" id="KW-0479">Metal-binding</keyword>
<dbReference type="InterPro" id="IPR015422">
    <property type="entry name" value="PyrdxlP-dep_Trfase_small"/>
</dbReference>
<dbReference type="PIRSF" id="PIRSF005572">
    <property type="entry name" value="NifS"/>
    <property type="match status" value="1"/>
</dbReference>
<protein>
    <recommendedName>
        <fullName evidence="3">cysteine desulfurase</fullName>
        <ecNumber evidence="3">2.8.1.7</ecNumber>
    </recommendedName>
</protein>
<sequence length="411" mass="43177">MILCSCALCSGLTPSRDWGSYEGVIYWDNNATTPLAPEVYEAMEPFLKERFFNPSAGYGCARSVREAVEEARAAVAALLGAFPSEIVFTSGGTEASNMAFRQMAGEREGGIGVLSTDHDASLKTALALGSGCVCPVDREGRAVPEKWESMCAGGVSGVSFAWANNETGALQDAAVLCSSAGKHGVPVHLDIVQCAGKIPVDLHGMEVDYASVSAHKFHGPKGIGCLYRRAGAPFSPLLFGGGQEYGLRSGTENVPGIIGFGAAARAALRHLEEDAGRLSRMRDSFESLLRAQVGGVTVHSGGTERIPNTSNLAFDGCTAEALMLLLEPAGLLCSAGSACHTLQPMPSHVLTAMGLSDEAVRSSLRFSLSFMTTQEEVEQAAALVGSAVRKVRGVQSSRTGPVLVYRPEWKG</sequence>
<dbReference type="AlphaFoldDB" id="A0AAE6TA14"/>
<evidence type="ECO:0000256" key="4">
    <source>
        <dbReference type="ARBA" id="ARBA00022679"/>
    </source>
</evidence>
<evidence type="ECO:0000256" key="7">
    <source>
        <dbReference type="ARBA" id="ARBA00023004"/>
    </source>
</evidence>
<keyword evidence="4" id="KW-0808">Transferase</keyword>
<dbReference type="Gene3D" id="1.10.260.50">
    <property type="match status" value="1"/>
</dbReference>
<dbReference type="GO" id="GO:0031071">
    <property type="term" value="F:cysteine desulfurase activity"/>
    <property type="evidence" value="ECO:0007669"/>
    <property type="project" value="UniProtKB-EC"/>
</dbReference>
<dbReference type="EMBL" id="CP029701">
    <property type="protein sequence ID" value="QHV62390.1"/>
    <property type="molecule type" value="Genomic_DNA"/>
</dbReference>
<evidence type="ECO:0000256" key="1">
    <source>
        <dbReference type="ARBA" id="ARBA00001933"/>
    </source>
</evidence>
<evidence type="ECO:0000256" key="9">
    <source>
        <dbReference type="ARBA" id="ARBA00050776"/>
    </source>
</evidence>
<evidence type="ECO:0000259" key="11">
    <source>
        <dbReference type="Pfam" id="PF00266"/>
    </source>
</evidence>
<dbReference type="PROSITE" id="PS00595">
    <property type="entry name" value="AA_TRANSFER_CLASS_5"/>
    <property type="match status" value="1"/>
</dbReference>
<evidence type="ECO:0000256" key="3">
    <source>
        <dbReference type="ARBA" id="ARBA00012239"/>
    </source>
</evidence>